<organism evidence="7 9">
    <name type="scientific">Canis lupus familiaris</name>
    <name type="common">Dog</name>
    <name type="synonym">Canis familiaris</name>
    <dbReference type="NCBI Taxonomy" id="9615"/>
    <lineage>
        <taxon>Eukaryota</taxon>
        <taxon>Metazoa</taxon>
        <taxon>Chordata</taxon>
        <taxon>Craniata</taxon>
        <taxon>Vertebrata</taxon>
        <taxon>Euteleostomi</taxon>
        <taxon>Mammalia</taxon>
        <taxon>Eutheria</taxon>
        <taxon>Laurasiatheria</taxon>
        <taxon>Carnivora</taxon>
        <taxon>Caniformia</taxon>
        <taxon>Canidae</taxon>
        <taxon>Canis</taxon>
    </lineage>
</organism>
<dbReference type="Ensembl" id="ENSCAFT00000014161.5">
    <property type="protein sequence ID" value="ENSCAFP00000013101.5"/>
    <property type="gene ID" value="ENSCAFG00000008922.6"/>
</dbReference>
<evidence type="ECO:0000256" key="2">
    <source>
        <dbReference type="ARBA" id="ARBA00008332"/>
    </source>
</evidence>
<feature type="compositionally biased region" description="Pro residues" evidence="5">
    <location>
        <begin position="1"/>
        <end position="17"/>
    </location>
</feature>
<feature type="region of interest" description="Disordered" evidence="5">
    <location>
        <begin position="1"/>
        <end position="25"/>
    </location>
</feature>
<sequence length="343" mass="38379">MGEPLAPRPAPPRPQRPGPRGREAAGVGVAAAAAVPLLPGVRGRRAGRATMFGTLSSSFEDDPFFSDSFIAHRESMRQMMRSFSEPFGRDLLSISDGRRQARNRMRHDDGESSLAAMNSLVPFGSFGGMLLTRPNILQRTDVSPFQAMDRMMVNMRNSMHELQRDLGHLSLDPNGHSFSSSSVMTYSKVGDEPPKVFQASTQTRRAPGGIKETRRALRDSDSGLEKMAVGHHLHDRAHVIKKSKNNKTGDEEVNQEFINMNECDAHAFDNEWQNEILKYKPVGQWRNVENPRMRSVGHENSGCRELKRREKPHQSPAIEYGRRSNVSVDKLNVKGSPVKINKK</sequence>
<feature type="region of interest" description="Disordered" evidence="5">
    <location>
        <begin position="293"/>
        <end position="323"/>
    </location>
</feature>
<dbReference type="Ensembl" id="ENSCAFT00030035634.1">
    <property type="protein sequence ID" value="ENSCAFP00030031075.1"/>
    <property type="gene ID" value="ENSCAFG00030019244.1"/>
</dbReference>
<accession>A0A8C0P7Y6</accession>
<evidence type="ECO:0000313" key="8">
    <source>
        <dbReference type="Proteomes" id="UP000002254"/>
    </source>
</evidence>
<dbReference type="PANTHER" id="PTHR13105">
    <property type="entry name" value="MYELOID LEUKEMIA FACTOR"/>
    <property type="match status" value="1"/>
</dbReference>
<dbReference type="AlphaFoldDB" id="A0A8C0P7Y6"/>
<reference evidence="7" key="2">
    <citation type="submission" date="2019-03" db="EMBL/GenBank/DDBJ databases">
        <authorList>
            <person name="Warren W.C."/>
            <person name="Johnson G.S."/>
        </authorList>
    </citation>
    <scope>NUCLEOTIDE SEQUENCE [LARGE SCALE GENOMIC DNA]</scope>
    <source>
        <strain evidence="7">Basenji</strain>
    </source>
</reference>
<dbReference type="Proteomes" id="UP000002254">
    <property type="component" value="Chromosome 23"/>
</dbReference>
<evidence type="ECO:0000313" key="6">
    <source>
        <dbReference type="Ensembl" id="ENSCAFP00000013101.5"/>
    </source>
</evidence>
<dbReference type="Proteomes" id="UP000694429">
    <property type="component" value="Chromosome 23"/>
</dbReference>
<evidence type="ECO:0000256" key="1">
    <source>
        <dbReference type="ARBA" id="ARBA00004496"/>
    </source>
</evidence>
<comment type="similarity">
    <text evidence="2">Belongs to the MLF family.</text>
</comment>
<reference evidence="7" key="3">
    <citation type="submission" date="2025-05" db="UniProtKB">
        <authorList>
            <consortium name="Ensembl"/>
        </authorList>
    </citation>
    <scope>IDENTIFICATION</scope>
</reference>
<evidence type="ECO:0000256" key="5">
    <source>
        <dbReference type="SAM" id="MobiDB-lite"/>
    </source>
</evidence>
<dbReference type="OrthoDB" id="8707547at2759"/>
<dbReference type="Pfam" id="PF10248">
    <property type="entry name" value="Mlf1IP"/>
    <property type="match status" value="1"/>
</dbReference>
<comment type="subcellular location">
    <subcellularLocation>
        <location evidence="1">Cytoplasm</location>
    </subcellularLocation>
</comment>
<keyword evidence="3" id="KW-0963">Cytoplasm</keyword>
<dbReference type="InterPro" id="IPR019376">
    <property type="entry name" value="Myeloid_leukemia_factor"/>
</dbReference>
<accession>A0A8P0NBA2</accession>
<evidence type="ECO:0000256" key="3">
    <source>
        <dbReference type="ARBA" id="ARBA00022490"/>
    </source>
</evidence>
<evidence type="ECO:0000313" key="7">
    <source>
        <dbReference type="Ensembl" id="ENSCAFP00030031075.1"/>
    </source>
</evidence>
<keyword evidence="4" id="KW-0597">Phosphoprotein</keyword>
<reference evidence="6 8" key="1">
    <citation type="journal article" date="2005" name="Nature">
        <title>Genome sequence, comparative analysis and haplotype structure of the domestic dog.</title>
        <authorList>
            <consortium name="Broad Sequencing Platform"/>
            <person name="Lindblad-Toh K."/>
            <person name="Wade C.M."/>
            <person name="Mikkelsen T.S."/>
            <person name="Karlsson E.K."/>
            <person name="Jaffe D.B."/>
            <person name="Kamal M."/>
            <person name="Clamp M."/>
            <person name="Chang J.L."/>
            <person name="Kulbokas E.J. III"/>
            <person name="Zody M.C."/>
            <person name="Mauceli E."/>
            <person name="Xie X."/>
            <person name="Breen M."/>
            <person name="Wayne R.K."/>
            <person name="Ostrander E.A."/>
            <person name="Ponting C.P."/>
            <person name="Galibert F."/>
            <person name="Smith D.R."/>
            <person name="DeJong P.J."/>
            <person name="Kirkness E."/>
            <person name="Alvarez P."/>
            <person name="Biagi T."/>
            <person name="Brockman W."/>
            <person name="Butler J."/>
            <person name="Chin C.W."/>
            <person name="Cook A."/>
            <person name="Cuff J."/>
            <person name="Daly M.J."/>
            <person name="DeCaprio D."/>
            <person name="Gnerre S."/>
            <person name="Grabherr M."/>
            <person name="Kellis M."/>
            <person name="Kleber M."/>
            <person name="Bardeleben C."/>
            <person name="Goodstadt L."/>
            <person name="Heger A."/>
            <person name="Hitte C."/>
            <person name="Kim L."/>
            <person name="Koepfli K.P."/>
            <person name="Parker H.G."/>
            <person name="Pollinger J.P."/>
            <person name="Searle S.M."/>
            <person name="Sutter N.B."/>
            <person name="Thomas R."/>
            <person name="Webber C."/>
            <person name="Baldwin J."/>
            <person name="Abebe A."/>
            <person name="Abouelleil A."/>
            <person name="Aftuck L."/>
            <person name="Ait-Zahra M."/>
            <person name="Aldredge T."/>
            <person name="Allen N."/>
            <person name="An P."/>
            <person name="Anderson S."/>
            <person name="Antoine C."/>
            <person name="Arachchi H."/>
            <person name="Aslam A."/>
            <person name="Ayotte L."/>
            <person name="Bachantsang P."/>
            <person name="Barry A."/>
            <person name="Bayul T."/>
            <person name="Benamara M."/>
            <person name="Berlin A."/>
            <person name="Bessette D."/>
            <person name="Blitshteyn B."/>
            <person name="Bloom T."/>
            <person name="Blye J."/>
            <person name="Boguslavskiy L."/>
            <person name="Bonnet C."/>
            <person name="Boukhgalter B."/>
            <person name="Brown A."/>
            <person name="Cahill P."/>
            <person name="Calixte N."/>
            <person name="Camarata J."/>
            <person name="Cheshatsang Y."/>
            <person name="Chu J."/>
            <person name="Citroen M."/>
            <person name="Collymore A."/>
            <person name="Cooke P."/>
            <person name="Dawoe T."/>
            <person name="Daza R."/>
            <person name="Decktor K."/>
            <person name="DeGray S."/>
            <person name="Dhargay N."/>
            <person name="Dooley K."/>
            <person name="Dooley K."/>
            <person name="Dorje P."/>
            <person name="Dorjee K."/>
            <person name="Dorris L."/>
            <person name="Duffey N."/>
            <person name="Dupes A."/>
            <person name="Egbiremolen O."/>
            <person name="Elong R."/>
            <person name="Falk J."/>
            <person name="Farina A."/>
            <person name="Faro S."/>
            <person name="Ferguson D."/>
            <person name="Ferreira P."/>
            <person name="Fisher S."/>
            <person name="FitzGerald M."/>
            <person name="Foley K."/>
            <person name="Foley C."/>
            <person name="Franke A."/>
            <person name="Friedrich D."/>
            <person name="Gage D."/>
            <person name="Garber M."/>
            <person name="Gearin G."/>
            <person name="Giannoukos G."/>
            <person name="Goode T."/>
            <person name="Goyette A."/>
            <person name="Graham J."/>
            <person name="Grandbois E."/>
            <person name="Gyaltsen K."/>
            <person name="Hafez N."/>
            <person name="Hagopian D."/>
            <person name="Hagos B."/>
            <person name="Hall J."/>
            <person name="Healy C."/>
            <person name="Hegarty R."/>
            <person name="Honan T."/>
            <person name="Horn A."/>
            <person name="Houde N."/>
            <person name="Hughes L."/>
            <person name="Hunnicutt L."/>
            <person name="Husby M."/>
            <person name="Jester B."/>
            <person name="Jones C."/>
            <person name="Kamat A."/>
            <person name="Kanga B."/>
            <person name="Kells C."/>
            <person name="Khazanovich D."/>
            <person name="Kieu A.C."/>
            <person name="Kisner P."/>
            <person name="Kumar M."/>
            <person name="Lance K."/>
            <person name="Landers T."/>
            <person name="Lara M."/>
            <person name="Lee W."/>
            <person name="Leger J.P."/>
            <person name="Lennon N."/>
            <person name="Leuper L."/>
            <person name="LeVine S."/>
            <person name="Liu J."/>
            <person name="Liu X."/>
            <person name="Lokyitsang Y."/>
            <person name="Lokyitsang T."/>
            <person name="Lui A."/>
            <person name="Macdonald J."/>
            <person name="Major J."/>
            <person name="Marabella R."/>
            <person name="Maru K."/>
            <person name="Matthews C."/>
            <person name="McDonough S."/>
            <person name="Mehta T."/>
            <person name="Meldrim J."/>
            <person name="Melnikov A."/>
            <person name="Meneus L."/>
            <person name="Mihalev A."/>
            <person name="Mihova T."/>
            <person name="Miller K."/>
            <person name="Mittelman R."/>
            <person name="Mlenga V."/>
            <person name="Mulrain L."/>
            <person name="Munson G."/>
            <person name="Navidi A."/>
            <person name="Naylor J."/>
            <person name="Nguyen T."/>
            <person name="Nguyen N."/>
            <person name="Nguyen C."/>
            <person name="Nguyen T."/>
            <person name="Nicol R."/>
            <person name="Norbu N."/>
            <person name="Norbu C."/>
            <person name="Novod N."/>
            <person name="Nyima T."/>
            <person name="Olandt P."/>
            <person name="O'Neill B."/>
            <person name="O'Neill K."/>
            <person name="Osman S."/>
            <person name="Oyono L."/>
            <person name="Patti C."/>
            <person name="Perrin D."/>
            <person name="Phunkhang P."/>
            <person name="Pierre F."/>
            <person name="Priest M."/>
            <person name="Rachupka A."/>
            <person name="Raghuraman S."/>
            <person name="Rameau R."/>
            <person name="Ray V."/>
            <person name="Raymond C."/>
            <person name="Rege F."/>
            <person name="Rise C."/>
            <person name="Rogers J."/>
            <person name="Rogov P."/>
            <person name="Sahalie J."/>
            <person name="Settipalli S."/>
            <person name="Sharpe T."/>
            <person name="Shea T."/>
            <person name="Sheehan M."/>
            <person name="Sherpa N."/>
            <person name="Shi J."/>
            <person name="Shih D."/>
            <person name="Sloan J."/>
            <person name="Smith C."/>
            <person name="Sparrow T."/>
            <person name="Stalker J."/>
            <person name="Stange-Thomann N."/>
            <person name="Stavropoulos S."/>
            <person name="Stone C."/>
            <person name="Stone S."/>
            <person name="Sykes S."/>
            <person name="Tchuinga P."/>
            <person name="Tenzing P."/>
            <person name="Tesfaye S."/>
            <person name="Thoulutsang D."/>
            <person name="Thoulutsang Y."/>
            <person name="Topham K."/>
            <person name="Topping I."/>
            <person name="Tsamla T."/>
            <person name="Vassiliev H."/>
            <person name="Venkataraman V."/>
            <person name="Vo A."/>
            <person name="Wangchuk T."/>
            <person name="Wangdi T."/>
            <person name="Weiand M."/>
            <person name="Wilkinson J."/>
            <person name="Wilson A."/>
            <person name="Yadav S."/>
            <person name="Yang S."/>
            <person name="Yang X."/>
            <person name="Young G."/>
            <person name="Yu Q."/>
            <person name="Zainoun J."/>
            <person name="Zembek L."/>
            <person name="Zimmer A."/>
            <person name="Lander E.S."/>
        </authorList>
    </citation>
    <scope>NUCLEOTIDE SEQUENCE [LARGE SCALE GENOMIC DNA]</scope>
    <source>
        <strain evidence="6">Boxer</strain>
    </source>
</reference>
<evidence type="ECO:0000256" key="4">
    <source>
        <dbReference type="ARBA" id="ARBA00022553"/>
    </source>
</evidence>
<evidence type="ECO:0000313" key="9">
    <source>
        <dbReference type="Proteomes" id="UP000694429"/>
    </source>
</evidence>
<proteinExistence type="inferred from homology"/>
<dbReference type="GO" id="GO:0005737">
    <property type="term" value="C:cytoplasm"/>
    <property type="evidence" value="ECO:0007669"/>
    <property type="project" value="UniProtKB-SubCell"/>
</dbReference>
<gene>
    <name evidence="6" type="primary">MLF1</name>
</gene>
<protein>
    <submittedName>
        <fullName evidence="7">Myeloid leukemia factor 1</fullName>
    </submittedName>
</protein>
<name>A0A8C0P7Y6_CANLF</name>